<dbReference type="InterPro" id="IPR027417">
    <property type="entry name" value="P-loop_NTPase"/>
</dbReference>
<sequence length="1064" mass="120108">MSESQHIMNRNEHPATYDCPATTALTTLTSHYFPYLTVRDLHILRTTSKSIYSSLKFIEYNHSRDGIDYMVPFPGFPGVLCTEDDIQNGAGLFCHQLSSLQAMHKAENSNVSFGALRGGILGDAPGLGKTITMLSLISNTAGCITVDPPEFYDAQSVSENWHLMRKNPVFKTEILKALKPIRDWIGSMVNWACQDELNSLFKRVAQYVSPPYADDRFPSVTCMERYVYSELKSFVPQERLDLFRRNIVKLKAGFDKRNRRFFNTPAGQRLMIERSLVPSSTTLIIVPDALLEHWAEQIKRHVNLKVFADPNNNETPGGSRGVVWIDGVGDLSTARSPMKFDEQMPMPSAFHLIGHVIVVVPFSKVKQQYGPRKRSRNGNAARDNDENPSLKTALLQVRWFRIVVDEGHELGENEAESEVTACINEMAAERRWVLSGTPTVGDVDAKEYNIECLNQLQRLMIFLRHERYGIIPSSEEAVISYNSGGNRKGNTKSNNKKQAKSAWDTNIKAPFLAKHEIGRNALLKELNQVMVMHKKEDLHLPTPIFKFADVNIDIPHDIQTALVDAVYHKNKDVETFHSILSSTLRVDISRRKNHLRLNLPRVLKSGGIDLFQLMLEEYCCTDDYQKQVDEAQANYIVESVKTARDHLFDIGGPMVDCAAPITLATNDVSNFDRRPIKAVVYSNSKHNLQDVTEHLLVKFGQENIAEMNEGSISSMSYELGRFRNGQKEVQYCQICNGCNEVTGEKGISCTNMLMEVMDIDGNTFIIEPQRVVRAVGTGETSPNVVGNLVDAARLQGESLSKYGTVTRKHWRVGDALRVDIRQTHPLLKKRWSEDTWKVYGSDKCREFYEEHGGLGRDGYLGPLPIYENGVQEVLVELKKWQPCNRFHNRRWYKGPTLDQAPIITENQDCFILCLDAALSHGLDLSFVTHMFLLESIDDAALLEQVTSRAHRLGATGPVTINTVNVWQNLDNETKEFSKKLALSSVDSKTNSTSIDVGTEAKKKTETAICEHCFRSFGNLQLAELHEKTCDRNPESTGIEDPFHLSSIYRSIRPPPPVRHDSQSL</sequence>
<reference evidence="6 7" key="1">
    <citation type="submission" date="2024-10" db="EMBL/GenBank/DDBJ databases">
        <title>Updated reference genomes for cyclostephanoid diatoms.</title>
        <authorList>
            <person name="Roberts W.R."/>
            <person name="Alverson A.J."/>
        </authorList>
    </citation>
    <scope>NUCLEOTIDE SEQUENCE [LARGE SCALE GENOMIC DNA]</scope>
    <source>
        <strain evidence="6 7">AJA010-31</strain>
    </source>
</reference>
<dbReference type="InterPro" id="IPR050628">
    <property type="entry name" value="SNF2_RAD54_helicase_TF"/>
</dbReference>
<dbReference type="PANTHER" id="PTHR45626">
    <property type="entry name" value="TRANSCRIPTION TERMINATION FACTOR 2-RELATED"/>
    <property type="match status" value="1"/>
</dbReference>
<keyword evidence="7" id="KW-1185">Reference proteome</keyword>
<dbReference type="GO" id="GO:0016787">
    <property type="term" value="F:hydrolase activity"/>
    <property type="evidence" value="ECO:0007669"/>
    <property type="project" value="UniProtKB-KW"/>
</dbReference>
<dbReference type="InterPro" id="IPR014001">
    <property type="entry name" value="Helicase_ATP-bd"/>
</dbReference>
<keyword evidence="3" id="KW-0067">ATP-binding</keyword>
<feature type="domain" description="Helicase ATP-binding" evidence="5">
    <location>
        <begin position="88"/>
        <end position="471"/>
    </location>
</feature>
<dbReference type="Pfam" id="PF00176">
    <property type="entry name" value="SNF2-rel_dom"/>
    <property type="match status" value="1"/>
</dbReference>
<evidence type="ECO:0000256" key="4">
    <source>
        <dbReference type="SAM" id="MobiDB-lite"/>
    </source>
</evidence>
<dbReference type="EMBL" id="JALLPJ020000844">
    <property type="protein sequence ID" value="KAL3781468.1"/>
    <property type="molecule type" value="Genomic_DNA"/>
</dbReference>
<evidence type="ECO:0000313" key="6">
    <source>
        <dbReference type="EMBL" id="KAL3781468.1"/>
    </source>
</evidence>
<dbReference type="GO" id="GO:0005524">
    <property type="term" value="F:ATP binding"/>
    <property type="evidence" value="ECO:0007669"/>
    <property type="project" value="UniProtKB-KW"/>
</dbReference>
<evidence type="ECO:0000256" key="1">
    <source>
        <dbReference type="ARBA" id="ARBA00022741"/>
    </source>
</evidence>
<evidence type="ECO:0000259" key="5">
    <source>
        <dbReference type="SMART" id="SM00487"/>
    </source>
</evidence>
<evidence type="ECO:0000313" key="7">
    <source>
        <dbReference type="Proteomes" id="UP001530400"/>
    </source>
</evidence>
<dbReference type="InterPro" id="IPR000330">
    <property type="entry name" value="SNF2_N"/>
</dbReference>
<keyword evidence="2" id="KW-0378">Hydrolase</keyword>
<organism evidence="6 7">
    <name type="scientific">Cyclotella atomus</name>
    <dbReference type="NCBI Taxonomy" id="382360"/>
    <lineage>
        <taxon>Eukaryota</taxon>
        <taxon>Sar</taxon>
        <taxon>Stramenopiles</taxon>
        <taxon>Ochrophyta</taxon>
        <taxon>Bacillariophyta</taxon>
        <taxon>Coscinodiscophyceae</taxon>
        <taxon>Thalassiosirophycidae</taxon>
        <taxon>Stephanodiscales</taxon>
        <taxon>Stephanodiscaceae</taxon>
        <taxon>Cyclotella</taxon>
    </lineage>
</organism>
<gene>
    <name evidence="6" type="ORF">ACHAWO_001295</name>
</gene>
<keyword evidence="1" id="KW-0547">Nucleotide-binding</keyword>
<dbReference type="PANTHER" id="PTHR45626:SF14">
    <property type="entry name" value="ATP-DEPENDENT DNA HELICASE (EUROFUNG)"/>
    <property type="match status" value="1"/>
</dbReference>
<dbReference type="SUPFAM" id="SSF52540">
    <property type="entry name" value="P-loop containing nucleoside triphosphate hydrolases"/>
    <property type="match status" value="3"/>
</dbReference>
<dbReference type="Proteomes" id="UP001530400">
    <property type="component" value="Unassembled WGS sequence"/>
</dbReference>
<proteinExistence type="predicted"/>
<accession>A0ABD3P0U7</accession>
<protein>
    <recommendedName>
        <fullName evidence="5">Helicase ATP-binding domain-containing protein</fullName>
    </recommendedName>
</protein>
<dbReference type="Gene3D" id="3.40.50.10810">
    <property type="entry name" value="Tandem AAA-ATPase domain"/>
    <property type="match status" value="1"/>
</dbReference>
<feature type="region of interest" description="Disordered" evidence="4">
    <location>
        <begin position="1043"/>
        <end position="1064"/>
    </location>
</feature>
<evidence type="ECO:0000256" key="3">
    <source>
        <dbReference type="ARBA" id="ARBA00022840"/>
    </source>
</evidence>
<name>A0ABD3P0U7_9STRA</name>
<dbReference type="AlphaFoldDB" id="A0ABD3P0U7"/>
<dbReference type="InterPro" id="IPR038718">
    <property type="entry name" value="SNF2-like_sf"/>
</dbReference>
<dbReference type="SMART" id="SM00487">
    <property type="entry name" value="DEXDc"/>
    <property type="match status" value="1"/>
</dbReference>
<dbReference type="Gene3D" id="3.40.50.300">
    <property type="entry name" value="P-loop containing nucleotide triphosphate hydrolases"/>
    <property type="match status" value="2"/>
</dbReference>
<evidence type="ECO:0000256" key="2">
    <source>
        <dbReference type="ARBA" id="ARBA00022801"/>
    </source>
</evidence>
<comment type="caution">
    <text evidence="6">The sequence shown here is derived from an EMBL/GenBank/DDBJ whole genome shotgun (WGS) entry which is preliminary data.</text>
</comment>